<protein>
    <submittedName>
        <fullName evidence="3">Terminase large subunit</fullName>
    </submittedName>
</protein>
<evidence type="ECO:0000259" key="2">
    <source>
        <dbReference type="Pfam" id="PF20441"/>
    </source>
</evidence>
<evidence type="ECO:0000259" key="1">
    <source>
        <dbReference type="Pfam" id="PF03354"/>
    </source>
</evidence>
<dbReference type="InterPro" id="IPR046462">
    <property type="entry name" value="TerL_nuclease"/>
</dbReference>
<dbReference type="Gene3D" id="3.40.50.300">
    <property type="entry name" value="P-loop containing nucleotide triphosphate hydrolases"/>
    <property type="match status" value="1"/>
</dbReference>
<comment type="caution">
    <text evidence="3">The sequence shown here is derived from an EMBL/GenBank/DDBJ whole genome shotgun (WGS) entry which is preliminary data.</text>
</comment>
<dbReference type="Gene3D" id="3.30.420.240">
    <property type="match status" value="1"/>
</dbReference>
<dbReference type="Proteomes" id="UP000321638">
    <property type="component" value="Unassembled WGS sequence"/>
</dbReference>
<dbReference type="PANTHER" id="PTHR41287">
    <property type="match status" value="1"/>
</dbReference>
<organism evidence="3 4">
    <name type="scientific">Vineibacter terrae</name>
    <dbReference type="NCBI Taxonomy" id="2586908"/>
    <lineage>
        <taxon>Bacteria</taxon>
        <taxon>Pseudomonadati</taxon>
        <taxon>Pseudomonadota</taxon>
        <taxon>Alphaproteobacteria</taxon>
        <taxon>Hyphomicrobiales</taxon>
        <taxon>Vineibacter</taxon>
    </lineage>
</organism>
<name>A0A5C8PN56_9HYPH</name>
<dbReference type="PANTHER" id="PTHR41287:SF1">
    <property type="entry name" value="PROTEIN YMFN"/>
    <property type="match status" value="1"/>
</dbReference>
<accession>A0A5C8PN56</accession>
<dbReference type="InterPro" id="IPR046461">
    <property type="entry name" value="TerL_ATPase"/>
</dbReference>
<evidence type="ECO:0000313" key="4">
    <source>
        <dbReference type="Proteomes" id="UP000321638"/>
    </source>
</evidence>
<dbReference type="InterPro" id="IPR027417">
    <property type="entry name" value="P-loop_NTPase"/>
</dbReference>
<dbReference type="EMBL" id="VDUZ01000013">
    <property type="protein sequence ID" value="TXL75623.1"/>
    <property type="molecule type" value="Genomic_DNA"/>
</dbReference>
<reference evidence="3 4" key="1">
    <citation type="submission" date="2019-06" db="EMBL/GenBank/DDBJ databases">
        <title>New taxonomy in bacterial strain CC-CFT640, isolated from vineyard.</title>
        <authorList>
            <person name="Lin S.-Y."/>
            <person name="Tsai C.-F."/>
            <person name="Young C.-C."/>
        </authorList>
    </citation>
    <scope>NUCLEOTIDE SEQUENCE [LARGE SCALE GENOMIC DNA]</scope>
    <source>
        <strain evidence="3 4">CC-CFT640</strain>
    </source>
</reference>
<gene>
    <name evidence="3" type="ORF">FHP25_13285</name>
</gene>
<sequence>MRDYAAIALRYCRDVGSGKVAACRWVKLACARHLRDLDRARTDPAWPYRFDPWHAGNVCDFIEKLPHVEGRWSTPTITLEPWQVWLLATVFGWRRRSDGGRRFEQAYTEVARKNAKSALTSGVALYCLTCEGEVGPQVKTAATSGSQARIVFDVASKMAKLTPDLCETFALEVMANSIVCGASGGSIQPINAKSSTQDGLNPHLTVIDELHAHKDRSLYDVLRSATGARRNPLGWYITTAGYNTQGVCYEQRSYVTKILEQVLEDDTYFGVIYTLDEGDDPFDERVWPKANPNLGVSVAIDKMRSYAKQARNSPASAGEFKTKRVNVWQNAAAAWLSMEQWKACGDAELRIEDFTTEPAWIGVDLADTNDVAAVVIVFERDGIFHAFSKFFLPELLVDVCAHRTTTHYRVWADEGFITTTEGDFIDHGRIEEEIRALCDQHQVEKIRIEHYGSAQIAASLLGDGLPVEIIHKKPDTYSEPAKMLEALVEIRKFRHDGNPVLTWMASNCVVDRRVNGTILPKKEHKDSPKKIDGIDATIMAIGGATAGGNSRSVYDSDERPEGLLIV</sequence>
<dbReference type="AlphaFoldDB" id="A0A5C8PN56"/>
<feature type="domain" description="Terminase large subunit-like endonuclease" evidence="2">
    <location>
        <begin position="264"/>
        <end position="546"/>
    </location>
</feature>
<dbReference type="GO" id="GO:0004519">
    <property type="term" value="F:endonuclease activity"/>
    <property type="evidence" value="ECO:0007669"/>
    <property type="project" value="InterPro"/>
</dbReference>
<dbReference type="RefSeq" id="WP_147847427.1">
    <property type="nucleotide sequence ID" value="NZ_VDUZ01000013.1"/>
</dbReference>
<dbReference type="Pfam" id="PF03354">
    <property type="entry name" value="TerL_ATPase"/>
    <property type="match status" value="1"/>
</dbReference>
<dbReference type="InterPro" id="IPR005021">
    <property type="entry name" value="Terminase_largesu-like"/>
</dbReference>
<evidence type="ECO:0000313" key="3">
    <source>
        <dbReference type="EMBL" id="TXL75623.1"/>
    </source>
</evidence>
<dbReference type="OrthoDB" id="9760250at2"/>
<feature type="domain" description="Terminase large subunit-like ATPase" evidence="1">
    <location>
        <begin position="81"/>
        <end position="255"/>
    </location>
</feature>
<proteinExistence type="predicted"/>
<dbReference type="Pfam" id="PF20441">
    <property type="entry name" value="TerL_nuclease"/>
    <property type="match status" value="1"/>
</dbReference>
<keyword evidence="4" id="KW-1185">Reference proteome</keyword>